<evidence type="ECO:0008006" key="4">
    <source>
        <dbReference type="Google" id="ProtNLM"/>
    </source>
</evidence>
<reference evidence="2" key="1">
    <citation type="submission" date="2020-06" db="EMBL/GenBank/DDBJ databases">
        <title>Draft genome of Bugula neritina, a colonial animal packing powerful symbionts and potential medicines.</title>
        <authorList>
            <person name="Rayko M."/>
        </authorList>
    </citation>
    <scope>NUCLEOTIDE SEQUENCE [LARGE SCALE GENOMIC DNA]</scope>
    <source>
        <strain evidence="2">Kwan_BN1</strain>
    </source>
</reference>
<keyword evidence="1" id="KW-0812">Transmembrane</keyword>
<accession>A0A7J7KID2</accession>
<name>A0A7J7KID2_BUGNE</name>
<sequence>MLAKDGYSAVKILLLLFMTFGVLQLAVLLSVTFNSYVQMNRGWGCECQNDLRLVNQKRNEMELDNQNLSRNWSQSSDDEATKSYLEDEDLDYNEVPMYTSMRLNPAINDTRVRCNKGDNSNIFLIYVYSAPSNFEERLLIRNTWGSVKHYDGIEFRTVFFIGKLAKGTRIKSCLK</sequence>
<evidence type="ECO:0000313" key="3">
    <source>
        <dbReference type="Proteomes" id="UP000593567"/>
    </source>
</evidence>
<organism evidence="2 3">
    <name type="scientific">Bugula neritina</name>
    <name type="common">Brown bryozoan</name>
    <name type="synonym">Sertularia neritina</name>
    <dbReference type="NCBI Taxonomy" id="10212"/>
    <lineage>
        <taxon>Eukaryota</taxon>
        <taxon>Metazoa</taxon>
        <taxon>Spiralia</taxon>
        <taxon>Lophotrochozoa</taxon>
        <taxon>Bryozoa</taxon>
        <taxon>Gymnolaemata</taxon>
        <taxon>Cheilostomatida</taxon>
        <taxon>Flustrina</taxon>
        <taxon>Buguloidea</taxon>
        <taxon>Bugulidae</taxon>
        <taxon>Bugula</taxon>
    </lineage>
</organism>
<dbReference type="Proteomes" id="UP000593567">
    <property type="component" value="Unassembled WGS sequence"/>
</dbReference>
<dbReference type="AlphaFoldDB" id="A0A7J7KID2"/>
<dbReference type="EMBL" id="VXIV02000532">
    <property type="protein sequence ID" value="KAF6037681.1"/>
    <property type="molecule type" value="Genomic_DNA"/>
</dbReference>
<feature type="transmembrane region" description="Helical" evidence="1">
    <location>
        <begin position="12"/>
        <end position="33"/>
    </location>
</feature>
<comment type="caution">
    <text evidence="2">The sequence shown here is derived from an EMBL/GenBank/DDBJ whole genome shotgun (WGS) entry which is preliminary data.</text>
</comment>
<keyword evidence="1" id="KW-1133">Transmembrane helix</keyword>
<keyword evidence="3" id="KW-1185">Reference proteome</keyword>
<evidence type="ECO:0000313" key="2">
    <source>
        <dbReference type="EMBL" id="KAF6037681.1"/>
    </source>
</evidence>
<protein>
    <recommendedName>
        <fullName evidence="4">Hexosyltransferase</fullName>
    </recommendedName>
</protein>
<gene>
    <name evidence="2" type="ORF">EB796_004015</name>
</gene>
<proteinExistence type="predicted"/>
<evidence type="ECO:0000256" key="1">
    <source>
        <dbReference type="SAM" id="Phobius"/>
    </source>
</evidence>
<keyword evidence="1" id="KW-0472">Membrane</keyword>